<dbReference type="Proteomes" id="UP000656244">
    <property type="component" value="Unassembled WGS sequence"/>
</dbReference>
<evidence type="ECO:0008006" key="4">
    <source>
        <dbReference type="Google" id="ProtNLM"/>
    </source>
</evidence>
<keyword evidence="1" id="KW-0732">Signal</keyword>
<evidence type="ECO:0000313" key="3">
    <source>
        <dbReference type="Proteomes" id="UP000656244"/>
    </source>
</evidence>
<dbReference type="RefSeq" id="WP_186559435.1">
    <property type="nucleotide sequence ID" value="NZ_JACNMF010000001.1"/>
</dbReference>
<name>A0A923KKB7_9FLAO</name>
<protein>
    <recommendedName>
        <fullName evidence="4">Cytochrome c domain-containing protein</fullName>
    </recommendedName>
</protein>
<organism evidence="2 3">
    <name type="scientific">Hyunsoonleella aquatilis</name>
    <dbReference type="NCBI Taxonomy" id="2762758"/>
    <lineage>
        <taxon>Bacteria</taxon>
        <taxon>Pseudomonadati</taxon>
        <taxon>Bacteroidota</taxon>
        <taxon>Flavobacteriia</taxon>
        <taxon>Flavobacteriales</taxon>
        <taxon>Flavobacteriaceae</taxon>
    </lineage>
</organism>
<keyword evidence="3" id="KW-1185">Reference proteome</keyword>
<reference evidence="2" key="1">
    <citation type="submission" date="2020-08" db="EMBL/GenBank/DDBJ databases">
        <title>Hyunsoonleella sp. strain SJ7 genome sequencing and assembly.</title>
        <authorList>
            <person name="Kim I."/>
        </authorList>
    </citation>
    <scope>NUCLEOTIDE SEQUENCE</scope>
    <source>
        <strain evidence="2">SJ7</strain>
    </source>
</reference>
<gene>
    <name evidence="2" type="ORF">H7U19_04615</name>
</gene>
<comment type="caution">
    <text evidence="2">The sequence shown here is derived from an EMBL/GenBank/DDBJ whole genome shotgun (WGS) entry which is preliminary data.</text>
</comment>
<feature type="signal peptide" evidence="1">
    <location>
        <begin position="1"/>
        <end position="23"/>
    </location>
</feature>
<evidence type="ECO:0000256" key="1">
    <source>
        <dbReference type="SAM" id="SignalP"/>
    </source>
</evidence>
<feature type="chain" id="PRO_5037019129" description="Cytochrome c domain-containing protein" evidence="1">
    <location>
        <begin position="24"/>
        <end position="121"/>
    </location>
</feature>
<evidence type="ECO:0000313" key="2">
    <source>
        <dbReference type="EMBL" id="MBC3757673.1"/>
    </source>
</evidence>
<sequence>MKFKNLFLIVAIMALLFNCSSNGGDDLNGPDPDPDPDPMAKVTYDDDIKSIIDANCVRCHGSTPTQGAPFSLTTFTQVRDRVDRIISRTNNSSSPMPPSGLMAQNLRALIQQWKDDGLLEN</sequence>
<accession>A0A923KKB7</accession>
<dbReference type="AlphaFoldDB" id="A0A923KKB7"/>
<proteinExistence type="predicted"/>
<dbReference type="EMBL" id="JACNMF010000001">
    <property type="protein sequence ID" value="MBC3757673.1"/>
    <property type="molecule type" value="Genomic_DNA"/>
</dbReference>